<name>A0A328VAW9_9CHLR</name>
<feature type="compositionally biased region" description="Low complexity" evidence="1">
    <location>
        <begin position="24"/>
        <end position="36"/>
    </location>
</feature>
<dbReference type="Proteomes" id="UP000248706">
    <property type="component" value="Unassembled WGS sequence"/>
</dbReference>
<feature type="region of interest" description="Disordered" evidence="1">
    <location>
        <begin position="24"/>
        <end position="70"/>
    </location>
</feature>
<dbReference type="EMBL" id="MCIF01000002">
    <property type="protein sequence ID" value="RAQ93899.1"/>
    <property type="molecule type" value="Genomic_DNA"/>
</dbReference>
<sequence>MAPFPQPLTGWPARLPACPRCGQWQAQAQPNPTAQPHLTPVGSVARATRPDATQSARPDEISSILPRKEP</sequence>
<dbReference type="AlphaFoldDB" id="A0A328VAW9"/>
<organism evidence="2 3">
    <name type="scientific">Thermogemmatispora tikiterensis</name>
    <dbReference type="NCBI Taxonomy" id="1825093"/>
    <lineage>
        <taxon>Bacteria</taxon>
        <taxon>Bacillati</taxon>
        <taxon>Chloroflexota</taxon>
        <taxon>Ktedonobacteria</taxon>
        <taxon>Thermogemmatisporales</taxon>
        <taxon>Thermogemmatisporaceae</taxon>
        <taxon>Thermogemmatispora</taxon>
    </lineage>
</organism>
<evidence type="ECO:0000313" key="3">
    <source>
        <dbReference type="Proteomes" id="UP000248706"/>
    </source>
</evidence>
<protein>
    <submittedName>
        <fullName evidence="2">Uncharacterized protein</fullName>
    </submittedName>
</protein>
<reference evidence="2 3" key="1">
    <citation type="submission" date="2016-08" db="EMBL/GenBank/DDBJ databases">
        <title>Analysis of Carbohydrate Active Enzymes in Thermogemmatispora T81 Reveals Carbohydrate Degradation Ability.</title>
        <authorList>
            <person name="Tomazini A."/>
            <person name="Lal S."/>
            <person name="Stott M."/>
            <person name="Henrissat B."/>
            <person name="Polikarpov I."/>
            <person name="Sparling R."/>
            <person name="Levin D.B."/>
        </authorList>
    </citation>
    <scope>NUCLEOTIDE SEQUENCE [LARGE SCALE GENOMIC DNA]</scope>
    <source>
        <strain evidence="2 3">T81</strain>
    </source>
</reference>
<proteinExistence type="predicted"/>
<gene>
    <name evidence="2" type="ORF">A4R35_00040</name>
</gene>
<evidence type="ECO:0000313" key="2">
    <source>
        <dbReference type="EMBL" id="RAQ93899.1"/>
    </source>
</evidence>
<accession>A0A328VAW9</accession>
<comment type="caution">
    <text evidence="2">The sequence shown here is derived from an EMBL/GenBank/DDBJ whole genome shotgun (WGS) entry which is preliminary data.</text>
</comment>
<evidence type="ECO:0000256" key="1">
    <source>
        <dbReference type="SAM" id="MobiDB-lite"/>
    </source>
</evidence>
<keyword evidence="3" id="KW-1185">Reference proteome</keyword>